<protein>
    <recommendedName>
        <fullName evidence="6">Tetratricopeptide repeat protein</fullName>
    </recommendedName>
</protein>
<dbReference type="Proteomes" id="UP001107960">
    <property type="component" value="Unassembled WGS sequence"/>
</dbReference>
<organism evidence="2 5">
    <name type="scientific">Chryseobacterium muglaense</name>
    <dbReference type="NCBI Taxonomy" id="2893752"/>
    <lineage>
        <taxon>Bacteria</taxon>
        <taxon>Pseudomonadati</taxon>
        <taxon>Bacteroidota</taxon>
        <taxon>Flavobacteriia</taxon>
        <taxon>Flavobacteriales</taxon>
        <taxon>Weeksellaceae</taxon>
        <taxon>Chryseobacterium group</taxon>
        <taxon>Chryseobacterium</taxon>
    </lineage>
</organism>
<sequence length="147" mass="17952">MKYEDDKFYLEKFYEKFYENAEDDNPLKISLSISDFEKRPFNFYLFNYGNSTWKDQITVNNNNVVYLNNIAFYYLQKNENITAEILLEKILQNFPERVVAWLNLADLQWKLDEREKAKISYKKYLLLMKSQNKDLQKIPLRAYERIK</sequence>
<accession>A0A9Q3YS70</accession>
<comment type="caution">
    <text evidence="2">The sequence shown here is derived from an EMBL/GenBank/DDBJ whole genome shotgun (WGS) entry which is preliminary data.</text>
</comment>
<dbReference type="Proteomes" id="UP000603715">
    <property type="component" value="Unassembled WGS sequence"/>
</dbReference>
<reference evidence="4" key="2">
    <citation type="submission" date="2023-07" db="EMBL/GenBank/DDBJ databases">
        <title>Description of novel Chryseobacterium sp. strain C-2.</title>
        <authorList>
            <person name="Saticioglu I.B."/>
        </authorList>
    </citation>
    <scope>NUCLEOTIDE SEQUENCE [LARGE SCALE GENOMIC DNA]</scope>
    <source>
        <strain evidence="4">C-2</strain>
    </source>
</reference>
<evidence type="ECO:0000313" key="3">
    <source>
        <dbReference type="EMBL" id="MCC9037040.1"/>
    </source>
</evidence>
<reference evidence="2" key="1">
    <citation type="submission" date="2021-11" db="EMBL/GenBank/DDBJ databases">
        <title>Description of novel Chryseobacterium species.</title>
        <authorList>
            <person name="Saticioglu I.B."/>
            <person name="Ay H."/>
            <person name="Altun S."/>
            <person name="Duman M."/>
        </authorList>
    </citation>
    <scope>NUCLEOTIDE SEQUENCE</scope>
    <source>
        <strain evidence="2">C-39</strain>
    </source>
</reference>
<dbReference type="InterPro" id="IPR011990">
    <property type="entry name" value="TPR-like_helical_dom_sf"/>
</dbReference>
<dbReference type="AlphaFoldDB" id="A0A9Q3YS70"/>
<dbReference type="EMBL" id="JAJJML010000002">
    <property type="protein sequence ID" value="MCC9037040.1"/>
    <property type="molecule type" value="Genomic_DNA"/>
</dbReference>
<keyword evidence="4" id="KW-1185">Reference proteome</keyword>
<reference evidence="1" key="3">
    <citation type="submission" date="2024-05" db="EMBL/GenBank/DDBJ databases">
        <title>Description of novel Chryseobacterium sp. strain C-2.</title>
        <authorList>
            <person name="Saticioglu I.B."/>
        </authorList>
    </citation>
    <scope>NUCLEOTIDE SEQUENCE</scope>
    <source>
        <strain evidence="1">C-2</strain>
    </source>
</reference>
<dbReference type="Gene3D" id="1.25.40.10">
    <property type="entry name" value="Tetratricopeptide repeat domain"/>
    <property type="match status" value="1"/>
</dbReference>
<evidence type="ECO:0000313" key="2">
    <source>
        <dbReference type="EMBL" id="MCC9035018.1"/>
    </source>
</evidence>
<dbReference type="RefSeq" id="WP_191179998.1">
    <property type="nucleotide sequence ID" value="NZ_JACXXP010000016.1"/>
</dbReference>
<evidence type="ECO:0000313" key="5">
    <source>
        <dbReference type="Proteomes" id="UP001107960"/>
    </source>
</evidence>
<gene>
    <name evidence="1" type="ORF">IEW27_13020</name>
    <name evidence="2" type="ORF">LNP80_12255</name>
    <name evidence="3" type="ORF">LNP80_22780</name>
</gene>
<evidence type="ECO:0000313" key="4">
    <source>
        <dbReference type="Proteomes" id="UP000603715"/>
    </source>
</evidence>
<name>A0A9Q3YS70_9FLAO</name>
<dbReference type="EMBL" id="JACXXP010000016">
    <property type="protein sequence ID" value="MBD3905506.1"/>
    <property type="molecule type" value="Genomic_DNA"/>
</dbReference>
<evidence type="ECO:0008006" key="6">
    <source>
        <dbReference type="Google" id="ProtNLM"/>
    </source>
</evidence>
<dbReference type="SUPFAM" id="SSF48452">
    <property type="entry name" value="TPR-like"/>
    <property type="match status" value="1"/>
</dbReference>
<dbReference type="EMBL" id="JAJJML010000001">
    <property type="protein sequence ID" value="MCC9035018.1"/>
    <property type="molecule type" value="Genomic_DNA"/>
</dbReference>
<evidence type="ECO:0000313" key="1">
    <source>
        <dbReference type="EMBL" id="MBD3905506.1"/>
    </source>
</evidence>
<proteinExistence type="predicted"/>